<dbReference type="OrthoDB" id="9791262at2"/>
<name>A0A167BYU0_9GAMM</name>
<dbReference type="PATRIC" id="fig|1365253.3.peg.2678"/>
<comment type="caution">
    <text evidence="1">The sequence shown here is derived from an EMBL/GenBank/DDBJ whole genome shotgun (WGS) entry which is preliminary data.</text>
</comment>
<gene>
    <name evidence="1" type="ORF">N482_02205</name>
</gene>
<proteinExistence type="predicted"/>
<dbReference type="RefSeq" id="WP_063377286.1">
    <property type="nucleotide sequence ID" value="NZ_AUXT01000161.1"/>
</dbReference>
<evidence type="ECO:0000313" key="2">
    <source>
        <dbReference type="Proteomes" id="UP000076587"/>
    </source>
</evidence>
<evidence type="ECO:0000313" key="1">
    <source>
        <dbReference type="EMBL" id="KZN47051.1"/>
    </source>
</evidence>
<protein>
    <submittedName>
        <fullName evidence="1">Uncharacterized protein</fullName>
    </submittedName>
</protein>
<dbReference type="AlphaFoldDB" id="A0A167BYU0"/>
<organism evidence="1 2">
    <name type="scientific">Pseudoalteromonas luteoviolacea NCIMB 1942</name>
    <dbReference type="NCBI Taxonomy" id="1365253"/>
    <lineage>
        <taxon>Bacteria</taxon>
        <taxon>Pseudomonadati</taxon>
        <taxon>Pseudomonadota</taxon>
        <taxon>Gammaproteobacteria</taxon>
        <taxon>Alteromonadales</taxon>
        <taxon>Pseudoalteromonadaceae</taxon>
        <taxon>Pseudoalteromonas</taxon>
    </lineage>
</organism>
<accession>A0A167BYU0</accession>
<dbReference type="Proteomes" id="UP000076587">
    <property type="component" value="Unassembled WGS sequence"/>
</dbReference>
<reference evidence="1 2" key="1">
    <citation type="submission" date="2013-07" db="EMBL/GenBank/DDBJ databases">
        <title>Comparative Genomic and Metabolomic Analysis of Twelve Strains of Pseudoalteromonas luteoviolacea.</title>
        <authorList>
            <person name="Vynne N.G."/>
            <person name="Mansson M."/>
            <person name="Gram L."/>
        </authorList>
    </citation>
    <scope>NUCLEOTIDE SEQUENCE [LARGE SCALE GENOMIC DNA]</scope>
    <source>
        <strain evidence="1 2">NCIMB 1942</strain>
    </source>
</reference>
<dbReference type="EMBL" id="AUXT01000161">
    <property type="protein sequence ID" value="KZN47051.1"/>
    <property type="molecule type" value="Genomic_DNA"/>
</dbReference>
<sequence length="71" mass="8090">MSHQLELLSVDEIKTCVKEYNALNCDVLAGVILAMRSHLLHASEKLLNSIERSFVHMEFSCYELPQGINWA</sequence>